<name>A0A919PXW3_9ACTN</name>
<dbReference type="InterPro" id="IPR011009">
    <property type="entry name" value="Kinase-like_dom_sf"/>
</dbReference>
<reference evidence="3" key="1">
    <citation type="submission" date="2021-01" db="EMBL/GenBank/DDBJ databases">
        <title>Whole genome shotgun sequence of Dactylosporangium siamense NBRC 106093.</title>
        <authorList>
            <person name="Komaki H."/>
            <person name="Tamura T."/>
        </authorList>
    </citation>
    <scope>NUCLEOTIDE SEQUENCE</scope>
    <source>
        <strain evidence="3">NBRC 106093</strain>
    </source>
</reference>
<sequence length="380" mass="41556">MLYLSPTESVSLADAETIGSGAQGIVIGRPGDRQYCIKRFRRVSPEQDRRVDGLLRLSPVDWRGTTDYHVAWPKWPLTDQTGRIRAVGLRRIDGVSLHALFDPAQRGVAFDRPTWALNLRVALSIARLFVDLHRINVVVGDVSASNLLVERSGRVVLIDCDSVQFTDPLTGEWFAADHLTPEYAPPESLRAWAGGPLDVLPAAHDRFGLAALVCQLLMEGDHPFEGVPADAGDDGVEGNIRAGRCRLFSPERFVPIAGALTELLLPPVIRTLARRAFIDGHGDPGRRPTAAEWAAGLSEAYGSLMGCRFNRSHLYHDGFVVCVWCHRRDSGLGDHYPGGAGAEETGEPVSVAEPAESAEPAARVMPRNLTTPQVKRWRTV</sequence>
<dbReference type="InterPro" id="IPR000719">
    <property type="entry name" value="Prot_kinase_dom"/>
</dbReference>
<proteinExistence type="predicted"/>
<protein>
    <recommendedName>
        <fullName evidence="2">Protein kinase domain-containing protein</fullName>
    </recommendedName>
</protein>
<evidence type="ECO:0000313" key="3">
    <source>
        <dbReference type="EMBL" id="GIG50538.1"/>
    </source>
</evidence>
<dbReference type="GO" id="GO:0005524">
    <property type="term" value="F:ATP binding"/>
    <property type="evidence" value="ECO:0007669"/>
    <property type="project" value="InterPro"/>
</dbReference>
<gene>
    <name evidence="3" type="ORF">Dsi01nite_085790</name>
</gene>
<dbReference type="SUPFAM" id="SSF56112">
    <property type="entry name" value="Protein kinase-like (PK-like)"/>
    <property type="match status" value="1"/>
</dbReference>
<dbReference type="AlphaFoldDB" id="A0A919PXW3"/>
<organism evidence="3 4">
    <name type="scientific">Dactylosporangium siamense</name>
    <dbReference type="NCBI Taxonomy" id="685454"/>
    <lineage>
        <taxon>Bacteria</taxon>
        <taxon>Bacillati</taxon>
        <taxon>Actinomycetota</taxon>
        <taxon>Actinomycetes</taxon>
        <taxon>Micromonosporales</taxon>
        <taxon>Micromonosporaceae</taxon>
        <taxon>Dactylosporangium</taxon>
    </lineage>
</organism>
<feature type="region of interest" description="Disordered" evidence="1">
    <location>
        <begin position="336"/>
        <end position="361"/>
    </location>
</feature>
<feature type="domain" description="Protein kinase" evidence="2">
    <location>
        <begin position="12"/>
        <end position="301"/>
    </location>
</feature>
<dbReference type="Gene3D" id="1.10.510.10">
    <property type="entry name" value="Transferase(Phosphotransferase) domain 1"/>
    <property type="match status" value="1"/>
</dbReference>
<dbReference type="PROSITE" id="PS50011">
    <property type="entry name" value="PROTEIN_KINASE_DOM"/>
    <property type="match status" value="1"/>
</dbReference>
<evidence type="ECO:0000313" key="4">
    <source>
        <dbReference type="Proteomes" id="UP000660611"/>
    </source>
</evidence>
<keyword evidence="4" id="KW-1185">Reference proteome</keyword>
<feature type="compositionally biased region" description="Low complexity" evidence="1">
    <location>
        <begin position="347"/>
        <end position="361"/>
    </location>
</feature>
<dbReference type="Proteomes" id="UP000660611">
    <property type="component" value="Unassembled WGS sequence"/>
</dbReference>
<accession>A0A919PXW3</accession>
<evidence type="ECO:0000259" key="2">
    <source>
        <dbReference type="PROSITE" id="PS50011"/>
    </source>
</evidence>
<evidence type="ECO:0000256" key="1">
    <source>
        <dbReference type="SAM" id="MobiDB-lite"/>
    </source>
</evidence>
<dbReference type="EMBL" id="BONQ01000132">
    <property type="protein sequence ID" value="GIG50538.1"/>
    <property type="molecule type" value="Genomic_DNA"/>
</dbReference>
<dbReference type="GO" id="GO:0004672">
    <property type="term" value="F:protein kinase activity"/>
    <property type="evidence" value="ECO:0007669"/>
    <property type="project" value="InterPro"/>
</dbReference>
<comment type="caution">
    <text evidence="3">The sequence shown here is derived from an EMBL/GenBank/DDBJ whole genome shotgun (WGS) entry which is preliminary data.</text>
</comment>